<feature type="binding site" evidence="4">
    <location>
        <position position="113"/>
    </location>
    <ligand>
        <name>Zn(2+)</name>
        <dbReference type="ChEBI" id="CHEBI:29105"/>
    </ligand>
</feature>
<evidence type="ECO:0000259" key="5">
    <source>
        <dbReference type="Pfam" id="PF01948"/>
    </source>
</evidence>
<dbReference type="PANTHER" id="PTHR35805:SF1">
    <property type="entry name" value="ASPARTATE CARBAMOYLTRANSFERASE REGULATORY CHAIN"/>
    <property type="match status" value="1"/>
</dbReference>
<reference evidence="7" key="2">
    <citation type="submission" date="2021-04" db="EMBL/GenBank/DDBJ databases">
        <authorList>
            <person name="Gilroy R."/>
        </authorList>
    </citation>
    <scope>NUCLEOTIDE SEQUENCE</scope>
    <source>
        <strain evidence="7">G3-2149</strain>
    </source>
</reference>
<gene>
    <name evidence="4" type="primary">pyrI</name>
    <name evidence="7" type="ORF">H9789_09570</name>
</gene>
<dbReference type="NCBIfam" id="TIGR00240">
    <property type="entry name" value="ATCase_reg"/>
    <property type="match status" value="1"/>
</dbReference>
<comment type="subunit">
    <text evidence="4">Contains catalytic and regulatory chains.</text>
</comment>
<feature type="domain" description="Aspartate carbamoyltransferase regulatory subunit N-terminal" evidence="5">
    <location>
        <begin position="7"/>
        <end position="97"/>
    </location>
</feature>
<dbReference type="GO" id="GO:0006221">
    <property type="term" value="P:pyrimidine nucleotide biosynthetic process"/>
    <property type="evidence" value="ECO:0007669"/>
    <property type="project" value="UniProtKB-UniRule"/>
</dbReference>
<dbReference type="InterPro" id="IPR020545">
    <property type="entry name" value="Asp_carbamoyltransf_reg_N"/>
</dbReference>
<feature type="binding site" evidence="4">
    <location>
        <position position="136"/>
    </location>
    <ligand>
        <name>Zn(2+)</name>
        <dbReference type="ChEBI" id="CHEBI:29105"/>
    </ligand>
</feature>
<feature type="binding site" evidence="4">
    <location>
        <position position="108"/>
    </location>
    <ligand>
        <name>Zn(2+)</name>
        <dbReference type="ChEBI" id="CHEBI:29105"/>
    </ligand>
</feature>
<evidence type="ECO:0000256" key="1">
    <source>
        <dbReference type="ARBA" id="ARBA00022723"/>
    </source>
</evidence>
<evidence type="ECO:0000313" key="8">
    <source>
        <dbReference type="Proteomes" id="UP000823865"/>
    </source>
</evidence>
<evidence type="ECO:0000259" key="6">
    <source>
        <dbReference type="Pfam" id="PF02748"/>
    </source>
</evidence>
<dbReference type="EMBL" id="JAHLFU010000199">
    <property type="protein sequence ID" value="MBU3854040.1"/>
    <property type="molecule type" value="Genomic_DNA"/>
</dbReference>
<accession>A0A9E2L8U4</accession>
<dbReference type="GO" id="GO:0006207">
    <property type="term" value="P:'de novo' pyrimidine nucleobase biosynthetic process"/>
    <property type="evidence" value="ECO:0007669"/>
    <property type="project" value="InterPro"/>
</dbReference>
<protein>
    <recommendedName>
        <fullName evidence="4">Aspartate carbamoyltransferase regulatory chain</fullName>
    </recommendedName>
</protein>
<feature type="domain" description="Aspartate carbamoyltransferase regulatory subunit C-terminal" evidence="6">
    <location>
        <begin position="102"/>
        <end position="147"/>
    </location>
</feature>
<keyword evidence="3 4" id="KW-0665">Pyrimidine biosynthesis</keyword>
<dbReference type="AlphaFoldDB" id="A0A9E2L8U4"/>
<organism evidence="7 8">
    <name type="scientific">Candidatus Paraprevotella stercoravium</name>
    <dbReference type="NCBI Taxonomy" id="2838725"/>
    <lineage>
        <taxon>Bacteria</taxon>
        <taxon>Pseudomonadati</taxon>
        <taxon>Bacteroidota</taxon>
        <taxon>Bacteroidia</taxon>
        <taxon>Bacteroidales</taxon>
        <taxon>Prevotellaceae</taxon>
        <taxon>Paraprevotella</taxon>
    </lineage>
</organism>
<comment type="function">
    <text evidence="4">Involved in allosteric regulation of aspartate carbamoyltransferase.</text>
</comment>
<dbReference type="Gene3D" id="3.30.70.140">
    <property type="entry name" value="Aspartate carbamoyltransferase regulatory subunit, N-terminal domain"/>
    <property type="match status" value="1"/>
</dbReference>
<dbReference type="Pfam" id="PF02748">
    <property type="entry name" value="PyrI_C"/>
    <property type="match status" value="1"/>
</dbReference>
<comment type="cofactor">
    <cofactor evidence="4">
        <name>Zn(2+)</name>
        <dbReference type="ChEBI" id="CHEBI:29105"/>
    </cofactor>
    <text evidence="4">Binds 1 zinc ion per subunit.</text>
</comment>
<evidence type="ECO:0000313" key="7">
    <source>
        <dbReference type="EMBL" id="MBU3854040.1"/>
    </source>
</evidence>
<dbReference type="InterPro" id="IPR036793">
    <property type="entry name" value="Asp_carbatrfase_reg_N_sf"/>
</dbReference>
<name>A0A9E2L8U4_9BACT</name>
<dbReference type="PANTHER" id="PTHR35805">
    <property type="entry name" value="ASPARTATE CARBAMOYLTRANSFERASE REGULATORY CHAIN"/>
    <property type="match status" value="1"/>
</dbReference>
<dbReference type="GO" id="GO:0046872">
    <property type="term" value="F:metal ion binding"/>
    <property type="evidence" value="ECO:0007669"/>
    <property type="project" value="UniProtKB-KW"/>
</dbReference>
<dbReference type="Pfam" id="PF01948">
    <property type="entry name" value="PyrI"/>
    <property type="match status" value="1"/>
</dbReference>
<proteinExistence type="inferred from homology"/>
<dbReference type="Proteomes" id="UP000823865">
    <property type="component" value="Unassembled WGS sequence"/>
</dbReference>
<dbReference type="Gene3D" id="2.30.30.20">
    <property type="entry name" value="Aspartate carbamoyltransferase regulatory subunit, C-terminal domain"/>
    <property type="match status" value="1"/>
</dbReference>
<comment type="caution">
    <text evidence="7">The sequence shown here is derived from an EMBL/GenBank/DDBJ whole genome shotgun (WGS) entry which is preliminary data.</text>
</comment>
<evidence type="ECO:0000256" key="3">
    <source>
        <dbReference type="ARBA" id="ARBA00022975"/>
    </source>
</evidence>
<dbReference type="SUPFAM" id="SSF54893">
    <property type="entry name" value="Aspartate carbamoyltransferase, Regulatory-chain, N-terminal domain"/>
    <property type="match status" value="1"/>
</dbReference>
<sequence>MKRQELLVAALQNGTVIDHIPSNKLFQVVNLLHLEKMSSAITIGYNLKSQKMGVKSIIKIADKFFTDDELNQLSVISPNVTLCTIKDYEVVEKKEVKTPDHLTGIVKCKNPKCITNNEPMQTVFHVIDKQKGIIQCHYCNNEQNIDQVTLISD</sequence>
<dbReference type="GO" id="GO:0009347">
    <property type="term" value="C:aspartate carbamoyltransferase complex"/>
    <property type="evidence" value="ECO:0007669"/>
    <property type="project" value="InterPro"/>
</dbReference>
<evidence type="ECO:0000256" key="4">
    <source>
        <dbReference type="HAMAP-Rule" id="MF_00002"/>
    </source>
</evidence>
<evidence type="ECO:0000256" key="2">
    <source>
        <dbReference type="ARBA" id="ARBA00022833"/>
    </source>
</evidence>
<dbReference type="InterPro" id="IPR002801">
    <property type="entry name" value="Asp_carbamoylTrfase_reg"/>
</dbReference>
<keyword evidence="1 4" id="KW-0479">Metal-binding</keyword>
<feature type="binding site" evidence="4">
    <location>
        <position position="139"/>
    </location>
    <ligand>
        <name>Zn(2+)</name>
        <dbReference type="ChEBI" id="CHEBI:29105"/>
    </ligand>
</feature>
<comment type="similarity">
    <text evidence="4">Belongs to the PyrI family.</text>
</comment>
<dbReference type="HAMAP" id="MF_00002">
    <property type="entry name" value="Asp_carb_tr_reg"/>
    <property type="match status" value="1"/>
</dbReference>
<dbReference type="SUPFAM" id="SSF57825">
    <property type="entry name" value="Aspartate carbamoyltransferase, Regulatory-chain, C-terminal domain"/>
    <property type="match status" value="1"/>
</dbReference>
<dbReference type="InterPro" id="IPR020542">
    <property type="entry name" value="Asp_carbamoyltrfase_reg_C"/>
</dbReference>
<dbReference type="InterPro" id="IPR036792">
    <property type="entry name" value="Asp_carbatrfase_reg_C_sf"/>
</dbReference>
<keyword evidence="2 4" id="KW-0862">Zinc</keyword>
<reference evidence="7" key="1">
    <citation type="journal article" date="2021" name="PeerJ">
        <title>Extensive microbial diversity within the chicken gut microbiome revealed by metagenomics and culture.</title>
        <authorList>
            <person name="Gilroy R."/>
            <person name="Ravi A."/>
            <person name="Getino M."/>
            <person name="Pursley I."/>
            <person name="Horton D.L."/>
            <person name="Alikhan N.F."/>
            <person name="Baker D."/>
            <person name="Gharbi K."/>
            <person name="Hall N."/>
            <person name="Watson M."/>
            <person name="Adriaenssens E.M."/>
            <person name="Foster-Nyarko E."/>
            <person name="Jarju S."/>
            <person name="Secka A."/>
            <person name="Antonio M."/>
            <person name="Oren A."/>
            <person name="Chaudhuri R.R."/>
            <person name="La Ragione R."/>
            <person name="Hildebrand F."/>
            <person name="Pallen M.J."/>
        </authorList>
    </citation>
    <scope>NUCLEOTIDE SEQUENCE</scope>
    <source>
        <strain evidence="7">G3-2149</strain>
    </source>
</reference>